<dbReference type="EMBL" id="CM047940">
    <property type="protein sequence ID" value="KAI9904296.1"/>
    <property type="molecule type" value="Genomic_DNA"/>
</dbReference>
<comment type="caution">
    <text evidence="1">The sequence shown here is derived from an EMBL/GenBank/DDBJ whole genome shotgun (WGS) entry which is preliminary data.</text>
</comment>
<name>A0ACC0VEJ1_9HYPO</name>
<evidence type="ECO:0000313" key="1">
    <source>
        <dbReference type="EMBL" id="KAI9904296.1"/>
    </source>
</evidence>
<evidence type="ECO:0000313" key="2">
    <source>
        <dbReference type="Proteomes" id="UP001163324"/>
    </source>
</evidence>
<protein>
    <submittedName>
        <fullName evidence="1">Uncharacterized protein</fullName>
    </submittedName>
</protein>
<dbReference type="Proteomes" id="UP001163324">
    <property type="component" value="Chromosome 1"/>
</dbReference>
<organism evidence="1 2">
    <name type="scientific">Trichothecium roseum</name>
    <dbReference type="NCBI Taxonomy" id="47278"/>
    <lineage>
        <taxon>Eukaryota</taxon>
        <taxon>Fungi</taxon>
        <taxon>Dikarya</taxon>
        <taxon>Ascomycota</taxon>
        <taxon>Pezizomycotina</taxon>
        <taxon>Sordariomycetes</taxon>
        <taxon>Hypocreomycetidae</taxon>
        <taxon>Hypocreales</taxon>
        <taxon>Hypocreales incertae sedis</taxon>
        <taxon>Trichothecium</taxon>
    </lineage>
</organism>
<keyword evidence="2" id="KW-1185">Reference proteome</keyword>
<proteinExistence type="predicted"/>
<sequence>MFHIRLTTGDPDRLYDIRHIPGKGLGFIALHDIPKGTHIMSEEPFIFFPKQRAEQIGWHSAVSHAIQQLPASRRDDFRSLHNQFVNDMLPDLGIFHTNCASVGKPPFALAVYAASSRLNHACSENSYLVWSSHDQKQTLISTHDIKAGEEITVSYLPEKLPREERRQILRDACKFDCECHACRGLGELVVGGDATNNDPRLFDLIAEDQKKFIFDGMVSTQQNNAAQVPSALSDLLRSATVKNHANPEISLPEQPDGIPVRFPFSPKLTPEHTALGLPSSFVPPALEIQVWLWNSDAAPLNNHRYNDFRDNYMFPPFQSLPSEENTDEDHFVLTPNGFRPRRNWVFFCEIVSFDVGSSYEEPDCVNVIVEDKTGHQSRVVFYTDSPAAEAKLAQLEVGYTLGILCPDRCQFSNGTVGTRQQCPRTMRVFRKDLYSMLLLSDKIQRSSPPPVGPSEKRCQICDRSRPVMVECEKCQMFWYCSTLCACIACAEDDHLTECYVMDRPDFQYFIRMNDEFRSWPDFTYD</sequence>
<gene>
    <name evidence="1" type="ORF">N3K66_000825</name>
</gene>
<accession>A0ACC0VEJ1</accession>
<reference evidence="1" key="1">
    <citation type="submission" date="2022-10" db="EMBL/GenBank/DDBJ databases">
        <title>Complete Genome of Trichothecium roseum strain YXFP-22015, a Plant Pathogen Isolated from Citrus.</title>
        <authorList>
            <person name="Wang Y."/>
            <person name="Zhu L."/>
        </authorList>
    </citation>
    <scope>NUCLEOTIDE SEQUENCE</scope>
    <source>
        <strain evidence="1">YXFP-22015</strain>
    </source>
</reference>